<gene>
    <name evidence="1" type="ORF">ONZ43_g2139</name>
</gene>
<name>A0ACC2J1R8_9PEZI</name>
<dbReference type="EMBL" id="JAPESX010000420">
    <property type="protein sequence ID" value="KAJ8121398.1"/>
    <property type="molecule type" value="Genomic_DNA"/>
</dbReference>
<reference evidence="1" key="1">
    <citation type="submission" date="2022-11" db="EMBL/GenBank/DDBJ databases">
        <title>Genome Sequence of Nemania bipapillata.</title>
        <authorList>
            <person name="Buettner E."/>
        </authorList>
    </citation>
    <scope>NUCLEOTIDE SEQUENCE</scope>
    <source>
        <strain evidence="1">CP14</strain>
    </source>
</reference>
<keyword evidence="2" id="KW-1185">Reference proteome</keyword>
<evidence type="ECO:0000313" key="1">
    <source>
        <dbReference type="EMBL" id="KAJ8121398.1"/>
    </source>
</evidence>
<protein>
    <submittedName>
        <fullName evidence="1">Uncharacterized protein</fullName>
    </submittedName>
</protein>
<comment type="caution">
    <text evidence="1">The sequence shown here is derived from an EMBL/GenBank/DDBJ whole genome shotgun (WGS) entry which is preliminary data.</text>
</comment>
<evidence type="ECO:0000313" key="2">
    <source>
        <dbReference type="Proteomes" id="UP001153334"/>
    </source>
</evidence>
<accession>A0ACC2J1R8</accession>
<proteinExistence type="predicted"/>
<dbReference type="Proteomes" id="UP001153334">
    <property type="component" value="Unassembled WGS sequence"/>
</dbReference>
<sequence length="207" mass="24139">MRSHDNDSNDDNDVNIKSIDNSCSSRYYRHELIVYHLSHLRACQRDSNDEYGQCSNYFNRHIFANYTSHVNKCIINAHVNAPLFINYFNCNYIHKRRGRSEPRRSGNLNFCIPTKIGGLAFLGLLIFALWIWRRRQRQNKYISQIFDTPPAESPYYTAPRPRAPGTYRSPSSIMNQMMTAVYAAEDEVMAVYEHRGKPLGRLLHVSD</sequence>
<organism evidence="1 2">
    <name type="scientific">Nemania bipapillata</name>
    <dbReference type="NCBI Taxonomy" id="110536"/>
    <lineage>
        <taxon>Eukaryota</taxon>
        <taxon>Fungi</taxon>
        <taxon>Dikarya</taxon>
        <taxon>Ascomycota</taxon>
        <taxon>Pezizomycotina</taxon>
        <taxon>Sordariomycetes</taxon>
        <taxon>Xylariomycetidae</taxon>
        <taxon>Xylariales</taxon>
        <taxon>Xylariaceae</taxon>
        <taxon>Nemania</taxon>
    </lineage>
</organism>